<proteinExistence type="predicted"/>
<evidence type="ECO:0000313" key="1">
    <source>
        <dbReference type="EMBL" id="MPN44927.1"/>
    </source>
</evidence>
<protein>
    <submittedName>
        <fullName evidence="1">Uncharacterized protein</fullName>
    </submittedName>
</protein>
<dbReference type="AlphaFoldDB" id="A0A645I0X3"/>
<organism evidence="1">
    <name type="scientific">bioreactor metagenome</name>
    <dbReference type="NCBI Taxonomy" id="1076179"/>
    <lineage>
        <taxon>unclassified sequences</taxon>
        <taxon>metagenomes</taxon>
        <taxon>ecological metagenomes</taxon>
    </lineage>
</organism>
<name>A0A645I0X3_9ZZZZ</name>
<gene>
    <name evidence="1" type="ORF">SDC9_192494</name>
</gene>
<accession>A0A645I0X3</accession>
<reference evidence="1" key="1">
    <citation type="submission" date="2019-08" db="EMBL/GenBank/DDBJ databases">
        <authorList>
            <person name="Kucharzyk K."/>
            <person name="Murdoch R.W."/>
            <person name="Higgins S."/>
            <person name="Loffler F."/>
        </authorList>
    </citation>
    <scope>NUCLEOTIDE SEQUENCE</scope>
</reference>
<sequence>MLVFGKFHPARAAAGKERQVFPLGQAVHKLGAFLNDRHVRSKGGIIDFIDAHDL</sequence>
<dbReference type="EMBL" id="VSSQ01104445">
    <property type="protein sequence ID" value="MPN44927.1"/>
    <property type="molecule type" value="Genomic_DNA"/>
</dbReference>
<comment type="caution">
    <text evidence="1">The sequence shown here is derived from an EMBL/GenBank/DDBJ whole genome shotgun (WGS) entry which is preliminary data.</text>
</comment>